<evidence type="ECO:0000313" key="1">
    <source>
        <dbReference type="EMBL" id="CAG8510609.1"/>
    </source>
</evidence>
<dbReference type="AlphaFoldDB" id="A0A9N8ZWE9"/>
<dbReference type="Proteomes" id="UP000789342">
    <property type="component" value="Unassembled WGS sequence"/>
</dbReference>
<sequence>MSDFRKRAAKPLWSKNFGMVKDGPIKIVERGNLTKPSENVADISRMKCRDSPEDAVKPHNHCRLTTHMTIEPASQSFSSLITNDRQFVGYNTVVHIVPLEEE</sequence>
<reference evidence="1" key="1">
    <citation type="submission" date="2021-06" db="EMBL/GenBank/DDBJ databases">
        <authorList>
            <person name="Kallberg Y."/>
            <person name="Tangrot J."/>
            <person name="Rosling A."/>
        </authorList>
    </citation>
    <scope>NUCLEOTIDE SEQUENCE</scope>
    <source>
        <strain evidence="1">CL551</strain>
    </source>
</reference>
<organism evidence="1 2">
    <name type="scientific">Acaulospora morrowiae</name>
    <dbReference type="NCBI Taxonomy" id="94023"/>
    <lineage>
        <taxon>Eukaryota</taxon>
        <taxon>Fungi</taxon>
        <taxon>Fungi incertae sedis</taxon>
        <taxon>Mucoromycota</taxon>
        <taxon>Glomeromycotina</taxon>
        <taxon>Glomeromycetes</taxon>
        <taxon>Diversisporales</taxon>
        <taxon>Acaulosporaceae</taxon>
        <taxon>Acaulospora</taxon>
    </lineage>
</organism>
<name>A0A9N8ZWE9_9GLOM</name>
<comment type="caution">
    <text evidence="1">The sequence shown here is derived from an EMBL/GenBank/DDBJ whole genome shotgun (WGS) entry which is preliminary data.</text>
</comment>
<accession>A0A9N8ZWE9</accession>
<protein>
    <submittedName>
        <fullName evidence="1">447_t:CDS:1</fullName>
    </submittedName>
</protein>
<proteinExistence type="predicted"/>
<evidence type="ECO:0000313" key="2">
    <source>
        <dbReference type="Proteomes" id="UP000789342"/>
    </source>
</evidence>
<gene>
    <name evidence="1" type="ORF">AMORRO_LOCUS3705</name>
</gene>
<keyword evidence="2" id="KW-1185">Reference proteome</keyword>
<dbReference type="EMBL" id="CAJVPV010001869">
    <property type="protein sequence ID" value="CAG8510609.1"/>
    <property type="molecule type" value="Genomic_DNA"/>
</dbReference>